<dbReference type="Gene3D" id="2.160.20.10">
    <property type="entry name" value="Single-stranded right-handed beta-helix, Pectin lyase-like"/>
    <property type="match status" value="1"/>
</dbReference>
<evidence type="ECO:0000313" key="3">
    <source>
        <dbReference type="EMBL" id="MET8436921.1"/>
    </source>
</evidence>
<proteinExistence type="predicted"/>
<name>A0ABV2UHG0_9ACTN</name>
<protein>
    <submittedName>
        <fullName evidence="3">Right-handed parallel beta-helix repeat-containing protein</fullName>
    </submittedName>
</protein>
<keyword evidence="4" id="KW-1185">Reference proteome</keyword>
<feature type="signal peptide" evidence="1">
    <location>
        <begin position="1"/>
        <end position="21"/>
    </location>
</feature>
<accession>A0ABV2UHG0</accession>
<keyword evidence="1" id="KW-0732">Signal</keyword>
<dbReference type="InterPro" id="IPR011050">
    <property type="entry name" value="Pectin_lyase_fold/virulence"/>
</dbReference>
<organism evidence="3 4">
    <name type="scientific">Streptomyces sp. 900116325</name>
    <dbReference type="NCBI Taxonomy" id="3154295"/>
    <lineage>
        <taxon>Bacteria</taxon>
        <taxon>Bacillati</taxon>
        <taxon>Actinomycetota</taxon>
        <taxon>Actinomycetes</taxon>
        <taxon>Kitasatosporales</taxon>
        <taxon>Streptomycetaceae</taxon>
        <taxon>Streptomyces</taxon>
    </lineage>
</organism>
<dbReference type="Proteomes" id="UP001550044">
    <property type="component" value="Unassembled WGS sequence"/>
</dbReference>
<dbReference type="EMBL" id="JBEXIP010000031">
    <property type="protein sequence ID" value="MET8436921.1"/>
    <property type="molecule type" value="Genomic_DNA"/>
</dbReference>
<reference evidence="3 4" key="1">
    <citation type="submission" date="2024-06" db="EMBL/GenBank/DDBJ databases">
        <title>The Natural Products Discovery Center: Release of the First 8490 Sequenced Strains for Exploring Actinobacteria Biosynthetic Diversity.</title>
        <authorList>
            <person name="Kalkreuter E."/>
            <person name="Kautsar S.A."/>
            <person name="Yang D."/>
            <person name="Bader C.D."/>
            <person name="Teijaro C.N."/>
            <person name="Fluegel L."/>
            <person name="Davis C.M."/>
            <person name="Simpson J.R."/>
            <person name="Lauterbach L."/>
            <person name="Steele A.D."/>
            <person name="Gui C."/>
            <person name="Meng S."/>
            <person name="Li G."/>
            <person name="Viehrig K."/>
            <person name="Ye F."/>
            <person name="Su P."/>
            <person name="Kiefer A.F."/>
            <person name="Nichols A."/>
            <person name="Cepeda A.J."/>
            <person name="Yan W."/>
            <person name="Fan B."/>
            <person name="Jiang Y."/>
            <person name="Adhikari A."/>
            <person name="Zheng C.-J."/>
            <person name="Schuster L."/>
            <person name="Cowan T.M."/>
            <person name="Smanski M.J."/>
            <person name="Chevrette M.G."/>
            <person name="De Carvalho L.P.S."/>
            <person name="Shen B."/>
        </authorList>
    </citation>
    <scope>NUCLEOTIDE SEQUENCE [LARGE SCALE GENOMIC DNA]</scope>
    <source>
        <strain evidence="3 4">NPDC005137</strain>
    </source>
</reference>
<dbReference type="SUPFAM" id="SSF51126">
    <property type="entry name" value="Pectin lyase-like"/>
    <property type="match status" value="1"/>
</dbReference>
<dbReference type="InterPro" id="IPR006626">
    <property type="entry name" value="PbH1"/>
</dbReference>
<dbReference type="RefSeq" id="WP_356498997.1">
    <property type="nucleotide sequence ID" value="NZ_JBEXIP010000031.1"/>
</dbReference>
<gene>
    <name evidence="3" type="ORF">ABZV61_29910</name>
</gene>
<dbReference type="SMART" id="SM00710">
    <property type="entry name" value="PbH1"/>
    <property type="match status" value="7"/>
</dbReference>
<evidence type="ECO:0000259" key="2">
    <source>
        <dbReference type="Pfam" id="PF13229"/>
    </source>
</evidence>
<dbReference type="InterPro" id="IPR039448">
    <property type="entry name" value="Beta_helix"/>
</dbReference>
<feature type="domain" description="Right handed beta helix" evidence="2">
    <location>
        <begin position="106"/>
        <end position="245"/>
    </location>
</feature>
<feature type="chain" id="PRO_5046671608" evidence="1">
    <location>
        <begin position="22"/>
        <end position="362"/>
    </location>
</feature>
<comment type="caution">
    <text evidence="3">The sequence shown here is derived from an EMBL/GenBank/DDBJ whole genome shotgun (WGS) entry which is preliminary data.</text>
</comment>
<sequence length="362" mass="37636">MEKRHTKQLLCLAVAASAVGAAVPACTAAASRSVDSPVVRVVRPGQSIQAAVDAARSGDTIDIRPGTYHESVLIKKAHLTLRGATAGTVLKPPAAGTKAANACAKAGNGICVQGTSKHPLDGVRIRSLTVSGFKKNGVWASWTDGLSVRQVTSRSNGVWGIAQERSTRSDLRDNTARSNGDAGIFVANTVDEEGGATDTRGTKVQGNTLTDNRIGLTARRVRNLSIHNNTMTGNCSGVFVVGDEGKPQAGAMSIHDNHVTKNNKYCVKTERLPAIQGSGIILTGTVDTDVRSNTVENNVGATPLSGGIVLFKSFVGAHNTGNTISDNRATGNRPADLTNQEAAQRNSFARNVCATSAPAGMC</sequence>
<dbReference type="Pfam" id="PF13229">
    <property type="entry name" value="Beta_helix"/>
    <property type="match status" value="1"/>
</dbReference>
<dbReference type="InterPro" id="IPR012334">
    <property type="entry name" value="Pectin_lyas_fold"/>
</dbReference>
<evidence type="ECO:0000256" key="1">
    <source>
        <dbReference type="SAM" id="SignalP"/>
    </source>
</evidence>
<evidence type="ECO:0000313" key="4">
    <source>
        <dbReference type="Proteomes" id="UP001550044"/>
    </source>
</evidence>